<reference evidence="3 4" key="1">
    <citation type="submission" date="2021-03" db="EMBL/GenBank/DDBJ databases">
        <title>Complete genome of Polaribacter_sp.G4M1.</title>
        <authorList>
            <person name="Jeong S.W."/>
            <person name="Bae J.W."/>
        </authorList>
    </citation>
    <scope>NUCLEOTIDE SEQUENCE [LARGE SCALE GENOMIC DNA]</scope>
    <source>
        <strain evidence="3 4">G4M1</strain>
    </source>
</reference>
<feature type="domain" description="Phospholipase D N-terminal" evidence="2">
    <location>
        <begin position="32"/>
        <end position="120"/>
    </location>
</feature>
<dbReference type="InterPro" id="IPR032093">
    <property type="entry name" value="PhoD_N"/>
</dbReference>
<evidence type="ECO:0000259" key="2">
    <source>
        <dbReference type="Pfam" id="PF16655"/>
    </source>
</evidence>
<dbReference type="PANTHER" id="PTHR43606">
    <property type="entry name" value="PHOSPHATASE, PUTATIVE (AFU_ORTHOLOGUE AFUA_6G08710)-RELATED"/>
    <property type="match status" value="1"/>
</dbReference>
<dbReference type="InterPro" id="IPR029052">
    <property type="entry name" value="Metallo-depent_PP-like"/>
</dbReference>
<feature type="domain" description="PhoD-like phosphatase metallophosphatase" evidence="1">
    <location>
        <begin position="130"/>
        <end position="476"/>
    </location>
</feature>
<evidence type="ECO:0000313" key="4">
    <source>
        <dbReference type="Proteomes" id="UP000663935"/>
    </source>
</evidence>
<organism evidence="3 4">
    <name type="scientific">Polaribacter batillariae</name>
    <dbReference type="NCBI Taxonomy" id="2808900"/>
    <lineage>
        <taxon>Bacteria</taxon>
        <taxon>Pseudomonadati</taxon>
        <taxon>Bacteroidota</taxon>
        <taxon>Flavobacteriia</taxon>
        <taxon>Flavobacteriales</taxon>
        <taxon>Flavobacteriaceae</taxon>
    </lineage>
</organism>
<dbReference type="Pfam" id="PF16655">
    <property type="entry name" value="PhoD_N"/>
    <property type="match status" value="1"/>
</dbReference>
<dbReference type="PROSITE" id="PS51257">
    <property type="entry name" value="PROKAR_LIPOPROTEIN"/>
    <property type="match status" value="1"/>
</dbReference>
<gene>
    <name evidence="3" type="ORF">JL193_04040</name>
</gene>
<dbReference type="RefSeq" id="WP_207972602.1">
    <property type="nucleotide sequence ID" value="NZ_CP071795.1"/>
</dbReference>
<dbReference type="InterPro" id="IPR038607">
    <property type="entry name" value="PhoD-like_sf"/>
</dbReference>
<proteinExistence type="predicted"/>
<dbReference type="InterPro" id="IPR052900">
    <property type="entry name" value="Phospholipid_Metab_Enz"/>
</dbReference>
<dbReference type="EMBL" id="CP071795">
    <property type="protein sequence ID" value="QTD38472.1"/>
    <property type="molecule type" value="Genomic_DNA"/>
</dbReference>
<dbReference type="PANTHER" id="PTHR43606:SF2">
    <property type="entry name" value="ALKALINE PHOSPHATASE FAMILY PROTEIN (AFU_ORTHOLOGUE AFUA_5G03860)"/>
    <property type="match status" value="1"/>
</dbReference>
<dbReference type="Gene3D" id="3.60.21.70">
    <property type="entry name" value="PhoD-like phosphatase"/>
    <property type="match status" value="1"/>
</dbReference>
<evidence type="ECO:0000313" key="3">
    <source>
        <dbReference type="EMBL" id="QTD38472.1"/>
    </source>
</evidence>
<dbReference type="SUPFAM" id="SSF56300">
    <property type="entry name" value="Metallo-dependent phosphatases"/>
    <property type="match status" value="1"/>
</dbReference>
<dbReference type="InterPro" id="IPR018946">
    <property type="entry name" value="PhoD-like_MPP"/>
</dbReference>
<protein>
    <submittedName>
        <fullName evidence="3">Alkaline phosphatase D family protein</fullName>
    </submittedName>
</protein>
<dbReference type="Proteomes" id="UP000663935">
    <property type="component" value="Chromosome"/>
</dbReference>
<evidence type="ECO:0000259" key="1">
    <source>
        <dbReference type="Pfam" id="PF09423"/>
    </source>
</evidence>
<dbReference type="Gene3D" id="2.60.40.380">
    <property type="entry name" value="Purple acid phosphatase-like, N-terminal"/>
    <property type="match status" value="1"/>
</dbReference>
<dbReference type="CDD" id="cd07389">
    <property type="entry name" value="MPP_PhoD"/>
    <property type="match status" value="1"/>
</dbReference>
<keyword evidence="4" id="KW-1185">Reference proteome</keyword>
<accession>A0ABX7SX61</accession>
<dbReference type="Pfam" id="PF09423">
    <property type="entry name" value="PhoD"/>
    <property type="match status" value="1"/>
</dbReference>
<name>A0ABX7SX61_9FLAO</name>
<sequence>MKNIFYFILIILTLSSCDENYKKEKIDPFQYGVASGDPKMDGVLLWTHVSVQDSTEIAEVKWEIARDSLFHDIIQSANTKALLENDHCVKIWVDNLLPDTKYFYRFKYKNETSIVGRTQTLPKKTDTVRLAIVNCSKYEGGFFNVYDAISKMEGLNAVVHLGDYIYEDGGGQKPYLPIIKKTGRKHEPSHNLVSLNDYRLRYKQHRKDSMLQNLHQKYPMINIWDDHEFANNSWKGGVDGHIGDKEGNWNNDKWNQRVENATKAYDEWIPINKNPNEPIYRSFQFADILNLNMLDTRICCRTKQASSNKELDAIAAYSSLLGDKQLNWLESSITNTNTIWNLIGNQVLVARRYLGENNKYIELDQWTGYPKDRARFLDFLAKNPEKNIIITTGNVHDAFHYKLLDGNDEKSGKLIAHEFAPGSVSSGNTGVKKTTEDRKKDSLDLVHKNPHLKWFDLIKHSFIIMEFTKNKAQIDFYQVSTIYKTKYTLKKAYSFSIKPKHKTK</sequence>